<evidence type="ECO:0000313" key="9">
    <source>
        <dbReference type="Proteomes" id="UP000031838"/>
    </source>
</evidence>
<dbReference type="PANTHER" id="PTHR11002:SF42">
    <property type="entry name" value="CARBONIC ANHYDRASE 1"/>
    <property type="match status" value="1"/>
</dbReference>
<dbReference type="Pfam" id="PF00484">
    <property type="entry name" value="Pro_CA"/>
    <property type="match status" value="1"/>
</dbReference>
<comment type="cofactor">
    <cofactor evidence="6">
        <name>Zn(2+)</name>
        <dbReference type="ChEBI" id="CHEBI:29105"/>
    </cofactor>
    <text evidence="6">Binds 1 zinc ion per subunit.</text>
</comment>
<feature type="binding site" evidence="6">
    <location>
        <position position="46"/>
    </location>
    <ligand>
        <name>Zn(2+)</name>
        <dbReference type="ChEBI" id="CHEBI:29105"/>
    </ligand>
</feature>
<dbReference type="InterPro" id="IPR036874">
    <property type="entry name" value="Carbonic_anhydrase_sf"/>
</dbReference>
<dbReference type="EC" id="4.2.1.1" evidence="2 7"/>
<evidence type="ECO:0000256" key="4">
    <source>
        <dbReference type="ARBA" id="ARBA00023239"/>
    </source>
</evidence>
<dbReference type="Gene3D" id="3.40.1050.10">
    <property type="entry name" value="Carbonic anhydrase"/>
    <property type="match status" value="1"/>
</dbReference>
<dbReference type="InterPro" id="IPR015892">
    <property type="entry name" value="Carbonic_anhydrase_CS"/>
</dbReference>
<evidence type="ECO:0000256" key="6">
    <source>
        <dbReference type="PIRSR" id="PIRSR601765-1"/>
    </source>
</evidence>
<dbReference type="PANTHER" id="PTHR11002">
    <property type="entry name" value="CARBONIC ANHYDRASE"/>
    <property type="match status" value="1"/>
</dbReference>
<comment type="similarity">
    <text evidence="1 7">Belongs to the beta-class carbonic anhydrase family.</text>
</comment>
<keyword evidence="4 7" id="KW-0456">Lyase</keyword>
<protein>
    <recommendedName>
        <fullName evidence="2 7">Carbonic anhydrase</fullName>
        <ecNumber evidence="2 7">4.2.1.1</ecNumber>
    </recommendedName>
    <alternativeName>
        <fullName evidence="7">Carbonate dehydratase</fullName>
    </alternativeName>
</protein>
<proteinExistence type="inferred from homology"/>
<gene>
    <name evidence="8" type="ORF">BGL_1c14000</name>
</gene>
<evidence type="ECO:0000256" key="7">
    <source>
        <dbReference type="RuleBase" id="RU003956"/>
    </source>
</evidence>
<reference evidence="9" key="1">
    <citation type="submission" date="2011-03" db="EMBL/GenBank/DDBJ databases">
        <authorList>
            <person name="Voget S."/>
            <person name="Streit W.R."/>
            <person name="Jaeger K.E."/>
            <person name="Daniel R."/>
        </authorList>
    </citation>
    <scope>NUCLEOTIDE SEQUENCE [LARGE SCALE GENOMIC DNA]</scope>
    <source>
        <strain evidence="9">PG1</strain>
    </source>
</reference>
<dbReference type="HOGENOM" id="CLU_053879_5_3_4"/>
<sequence length="220" mass="24163">MEKWIVQNLIDGFIRFQNEVYPTRSELFRKLANSQDPKVLFITCSDSRVVPELLMQGQPGDLFVIRNAGNIVPSYGPEPGGVSATVEYAVAVLGVRDIVICGHSDCGAMKAISTCMCLDHLPAVGSWLRHADAARAVNESREYDSPERRLDSLVRDNIVAQLANIRTHPGVALGLAQKRLNLHGWVYDIQAGAIDALDGETGEFLPLSEHRSVCALRTHT</sequence>
<dbReference type="Proteomes" id="UP000031838">
    <property type="component" value="Chromosome 1"/>
</dbReference>
<dbReference type="SUPFAM" id="SSF53056">
    <property type="entry name" value="beta-carbonic anhydrase, cab"/>
    <property type="match status" value="1"/>
</dbReference>
<feature type="binding site" evidence="6">
    <location>
        <position position="103"/>
    </location>
    <ligand>
        <name>Zn(2+)</name>
        <dbReference type="ChEBI" id="CHEBI:29105"/>
    </ligand>
</feature>
<organism evidence="8 9">
    <name type="scientific">Burkholderia plantarii</name>
    <dbReference type="NCBI Taxonomy" id="41899"/>
    <lineage>
        <taxon>Bacteria</taxon>
        <taxon>Pseudomonadati</taxon>
        <taxon>Pseudomonadota</taxon>
        <taxon>Betaproteobacteria</taxon>
        <taxon>Burkholderiales</taxon>
        <taxon>Burkholderiaceae</taxon>
        <taxon>Burkholderia</taxon>
    </lineage>
</organism>
<dbReference type="GO" id="GO:0004089">
    <property type="term" value="F:carbonate dehydratase activity"/>
    <property type="evidence" value="ECO:0007669"/>
    <property type="project" value="UniProtKB-UniRule"/>
</dbReference>
<name>A0A0B6S123_BURPL</name>
<keyword evidence="9" id="KW-1185">Reference proteome</keyword>
<reference evidence="8 9" key="2">
    <citation type="journal article" date="2016" name="Appl. Microbiol. Biotechnol.">
        <title>Mutations improving production and secretion of extracellular lipase by Burkholderia glumae PG1.</title>
        <authorList>
            <person name="Knapp A."/>
            <person name="Voget S."/>
            <person name="Gao R."/>
            <person name="Zaburannyi N."/>
            <person name="Krysciak D."/>
            <person name="Breuer M."/>
            <person name="Hauer B."/>
            <person name="Streit W.R."/>
            <person name="Muller R."/>
            <person name="Daniel R."/>
            <person name="Jaeger K.E."/>
        </authorList>
    </citation>
    <scope>NUCLEOTIDE SEQUENCE [LARGE SCALE GENOMIC DNA]</scope>
    <source>
        <strain evidence="8 9">PG1</strain>
    </source>
</reference>
<keyword evidence="6" id="KW-0479">Metal-binding</keyword>
<dbReference type="GO" id="GO:0008270">
    <property type="term" value="F:zinc ion binding"/>
    <property type="evidence" value="ECO:0007669"/>
    <property type="project" value="UniProtKB-UniRule"/>
</dbReference>
<dbReference type="KEGG" id="bgp:BGL_1c14000"/>
<evidence type="ECO:0000256" key="2">
    <source>
        <dbReference type="ARBA" id="ARBA00012925"/>
    </source>
</evidence>
<dbReference type="EMBL" id="CP002580">
    <property type="protein sequence ID" value="AJK45916.1"/>
    <property type="molecule type" value="Genomic_DNA"/>
</dbReference>
<evidence type="ECO:0000256" key="5">
    <source>
        <dbReference type="ARBA" id="ARBA00048348"/>
    </source>
</evidence>
<evidence type="ECO:0000313" key="8">
    <source>
        <dbReference type="EMBL" id="AJK45916.1"/>
    </source>
</evidence>
<keyword evidence="3 6" id="KW-0862">Zinc</keyword>
<feature type="binding site" evidence="6">
    <location>
        <position position="106"/>
    </location>
    <ligand>
        <name>Zn(2+)</name>
        <dbReference type="ChEBI" id="CHEBI:29105"/>
    </ligand>
</feature>
<dbReference type="CDD" id="cd00884">
    <property type="entry name" value="beta_CA_cladeB"/>
    <property type="match status" value="1"/>
</dbReference>
<dbReference type="PROSITE" id="PS00704">
    <property type="entry name" value="PROK_CO2_ANHYDRASE_1"/>
    <property type="match status" value="1"/>
</dbReference>
<dbReference type="InterPro" id="IPR001765">
    <property type="entry name" value="Carbonic_anhydrase"/>
</dbReference>
<dbReference type="GO" id="GO:0015976">
    <property type="term" value="P:carbon utilization"/>
    <property type="evidence" value="ECO:0007669"/>
    <property type="project" value="InterPro"/>
</dbReference>
<dbReference type="PROSITE" id="PS00705">
    <property type="entry name" value="PROK_CO2_ANHYDRASE_2"/>
    <property type="match status" value="1"/>
</dbReference>
<feature type="binding site" evidence="6">
    <location>
        <position position="44"/>
    </location>
    <ligand>
        <name>Zn(2+)</name>
        <dbReference type="ChEBI" id="CHEBI:29105"/>
    </ligand>
</feature>
<dbReference type="SMART" id="SM00947">
    <property type="entry name" value="Pro_CA"/>
    <property type="match status" value="1"/>
</dbReference>
<accession>A0A0B6S123</accession>
<dbReference type="InterPro" id="IPR045066">
    <property type="entry name" value="Beta_CA_cladeB"/>
</dbReference>
<comment type="function">
    <text evidence="7">Reversible hydration of carbon dioxide.</text>
</comment>
<evidence type="ECO:0000256" key="1">
    <source>
        <dbReference type="ARBA" id="ARBA00006217"/>
    </source>
</evidence>
<evidence type="ECO:0000256" key="3">
    <source>
        <dbReference type="ARBA" id="ARBA00022833"/>
    </source>
</evidence>
<dbReference type="AlphaFoldDB" id="A0A0B6S123"/>
<comment type="catalytic activity">
    <reaction evidence="5 7">
        <text>hydrogencarbonate + H(+) = CO2 + H2O</text>
        <dbReference type="Rhea" id="RHEA:10748"/>
        <dbReference type="ChEBI" id="CHEBI:15377"/>
        <dbReference type="ChEBI" id="CHEBI:15378"/>
        <dbReference type="ChEBI" id="CHEBI:16526"/>
        <dbReference type="ChEBI" id="CHEBI:17544"/>
        <dbReference type="EC" id="4.2.1.1"/>
    </reaction>
</comment>